<accession>A0A8H8QYJ3</accession>
<dbReference type="InterPro" id="IPR025676">
    <property type="entry name" value="Clr5_dom"/>
</dbReference>
<name>A0A8H8QYJ3_9HELO</name>
<feature type="domain" description="Clr5" evidence="2">
    <location>
        <begin position="20"/>
        <end position="62"/>
    </location>
</feature>
<dbReference type="EMBL" id="QGMH01000102">
    <property type="protein sequence ID" value="TVY25232.1"/>
    <property type="molecule type" value="Genomic_DNA"/>
</dbReference>
<protein>
    <recommendedName>
        <fullName evidence="2">Clr5 domain-containing protein</fullName>
    </recommendedName>
</protein>
<proteinExistence type="predicted"/>
<dbReference type="Pfam" id="PF14420">
    <property type="entry name" value="Clr5"/>
    <property type="match status" value="1"/>
</dbReference>
<keyword evidence="4" id="KW-1185">Reference proteome</keyword>
<dbReference type="AlphaFoldDB" id="A0A8H8QYJ3"/>
<reference evidence="3 4" key="1">
    <citation type="submission" date="2018-05" db="EMBL/GenBank/DDBJ databases">
        <title>Genome sequencing and assembly of the regulated plant pathogen Lachnellula willkommii and related sister species for the development of diagnostic species identification markers.</title>
        <authorList>
            <person name="Giroux E."/>
            <person name="Bilodeau G."/>
        </authorList>
    </citation>
    <scope>NUCLEOTIDE SEQUENCE [LARGE SCALE GENOMIC DNA]</scope>
    <source>
        <strain evidence="3 4">CBS 185.66</strain>
    </source>
</reference>
<evidence type="ECO:0000256" key="1">
    <source>
        <dbReference type="SAM" id="MobiDB-lite"/>
    </source>
</evidence>
<gene>
    <name evidence="3" type="ORF">LHYA1_G006513</name>
</gene>
<organism evidence="3 4">
    <name type="scientific">Lachnellula hyalina</name>
    <dbReference type="NCBI Taxonomy" id="1316788"/>
    <lineage>
        <taxon>Eukaryota</taxon>
        <taxon>Fungi</taxon>
        <taxon>Dikarya</taxon>
        <taxon>Ascomycota</taxon>
        <taxon>Pezizomycotina</taxon>
        <taxon>Leotiomycetes</taxon>
        <taxon>Helotiales</taxon>
        <taxon>Lachnaceae</taxon>
        <taxon>Lachnellula</taxon>
    </lineage>
</organism>
<dbReference type="OrthoDB" id="3529119at2759"/>
<feature type="region of interest" description="Disordered" evidence="1">
    <location>
        <begin position="64"/>
        <end position="103"/>
    </location>
</feature>
<evidence type="ECO:0000313" key="4">
    <source>
        <dbReference type="Proteomes" id="UP000431533"/>
    </source>
</evidence>
<feature type="region of interest" description="Disordered" evidence="1">
    <location>
        <begin position="116"/>
        <end position="149"/>
    </location>
</feature>
<evidence type="ECO:0000313" key="3">
    <source>
        <dbReference type="EMBL" id="TVY25232.1"/>
    </source>
</evidence>
<dbReference type="Proteomes" id="UP000431533">
    <property type="component" value="Unassembled WGS sequence"/>
</dbReference>
<sequence length="222" mass="24918">MPRMDTQHSELSIEDVLSIHRHWITKLYIEDHMNEQEIVDLLYERRLTVTPSQIQRCLREWNSTTTTSPSFCSSRSTSSLPSTTDSDDWHALRCPSSPSSISTSVEEPHFAELYKKRPLPSLPSSRPLIPPKVCKERKRQSTGYTRDSLETQCHDGSLREPTKVGMKPGRGVIPKGPSPLQIYALDQQSHERLAVGLGRVSSLRGIDIGAQRGERKGNESGG</sequence>
<evidence type="ECO:0000259" key="2">
    <source>
        <dbReference type="Pfam" id="PF14420"/>
    </source>
</evidence>
<comment type="caution">
    <text evidence="3">The sequence shown here is derived from an EMBL/GenBank/DDBJ whole genome shotgun (WGS) entry which is preliminary data.</text>
</comment>
<dbReference type="GeneID" id="41986711"/>
<dbReference type="RefSeq" id="XP_031004020.1">
    <property type="nucleotide sequence ID" value="XM_031151450.1"/>
</dbReference>
<feature type="compositionally biased region" description="Low complexity" evidence="1">
    <location>
        <begin position="64"/>
        <end position="84"/>
    </location>
</feature>